<dbReference type="Proteomes" id="UP000887578">
    <property type="component" value="Unplaced"/>
</dbReference>
<evidence type="ECO:0000313" key="2">
    <source>
        <dbReference type="WBParaSite" id="PDA_v2.g17352.t1"/>
    </source>
</evidence>
<keyword evidence="1" id="KW-1185">Reference proteome</keyword>
<name>A0A914PHP3_9BILA</name>
<dbReference type="WBParaSite" id="PDA_v2.g17352.t1">
    <property type="protein sequence ID" value="PDA_v2.g17352.t1"/>
    <property type="gene ID" value="PDA_v2.g17352"/>
</dbReference>
<evidence type="ECO:0000313" key="1">
    <source>
        <dbReference type="Proteomes" id="UP000887578"/>
    </source>
</evidence>
<dbReference type="AlphaFoldDB" id="A0A914PHP3"/>
<reference evidence="2" key="1">
    <citation type="submission" date="2022-11" db="UniProtKB">
        <authorList>
            <consortium name="WormBaseParasite"/>
        </authorList>
    </citation>
    <scope>IDENTIFICATION</scope>
</reference>
<protein>
    <submittedName>
        <fullName evidence="2">Uncharacterized protein</fullName>
    </submittedName>
</protein>
<accession>A0A914PHP3</accession>
<sequence length="215" mass="24628">MFSCPKSFLLPPICYGNCICGDDVYFELTINTDGIVPKGHEQQELWPIYVRPSNLPQHYKYLHESVALISVVADSGKPSDFAWAIALTPFIDWLRDQGNGLSLNISPTKQGVCHLFHFASWASSSQACMLCKVKPIYEHRAQRWGIIDEFTRRNNLNILFDMLHRQGGFKEGATFWMNLVNVLNYRFDNLHKICEGVCSTILKEFYGDAKKWGML</sequence>
<proteinExistence type="predicted"/>
<organism evidence="1 2">
    <name type="scientific">Panagrolaimus davidi</name>
    <dbReference type="NCBI Taxonomy" id="227884"/>
    <lineage>
        <taxon>Eukaryota</taxon>
        <taxon>Metazoa</taxon>
        <taxon>Ecdysozoa</taxon>
        <taxon>Nematoda</taxon>
        <taxon>Chromadorea</taxon>
        <taxon>Rhabditida</taxon>
        <taxon>Tylenchina</taxon>
        <taxon>Panagrolaimomorpha</taxon>
        <taxon>Panagrolaimoidea</taxon>
        <taxon>Panagrolaimidae</taxon>
        <taxon>Panagrolaimus</taxon>
    </lineage>
</organism>